<comment type="caution">
    <text evidence="1">The sequence shown here is derived from an EMBL/GenBank/DDBJ whole genome shotgun (WGS) entry which is preliminary data.</text>
</comment>
<proteinExistence type="predicted"/>
<dbReference type="EMBL" id="BARW01006863">
    <property type="protein sequence ID" value="GAI81756.1"/>
    <property type="molecule type" value="Genomic_DNA"/>
</dbReference>
<protein>
    <submittedName>
        <fullName evidence="1">Uncharacterized protein</fullName>
    </submittedName>
</protein>
<gene>
    <name evidence="1" type="ORF">S12H4_14398</name>
</gene>
<organism evidence="1">
    <name type="scientific">marine sediment metagenome</name>
    <dbReference type="NCBI Taxonomy" id="412755"/>
    <lineage>
        <taxon>unclassified sequences</taxon>
        <taxon>metagenomes</taxon>
        <taxon>ecological metagenomes</taxon>
    </lineage>
</organism>
<evidence type="ECO:0000313" key="1">
    <source>
        <dbReference type="EMBL" id="GAI81756.1"/>
    </source>
</evidence>
<sequence length="175" mass="18651">MARSDSFFIRADLNAGGSTATGFNTYFQTPIDLGAYVDALGKSVLRIHNVAVAFTDKTGTSVEITGAEEVAAQFWLLTQSQTLAVLPSNRAVIASGTVIASRTNSGNGLAARCYDQFDNLPQLWTNGYLIAVDTMYLGGQASEYWEGDVVVSITMECTVETMTQAAAMALALSQQ</sequence>
<accession>X1SRH7</accession>
<reference evidence="1" key="1">
    <citation type="journal article" date="2014" name="Front. Microbiol.">
        <title>High frequency of phylogenetically diverse reductive dehalogenase-homologous genes in deep subseafloor sedimentary metagenomes.</title>
        <authorList>
            <person name="Kawai M."/>
            <person name="Futagami T."/>
            <person name="Toyoda A."/>
            <person name="Takaki Y."/>
            <person name="Nishi S."/>
            <person name="Hori S."/>
            <person name="Arai W."/>
            <person name="Tsubouchi T."/>
            <person name="Morono Y."/>
            <person name="Uchiyama I."/>
            <person name="Ito T."/>
            <person name="Fujiyama A."/>
            <person name="Inagaki F."/>
            <person name="Takami H."/>
        </authorList>
    </citation>
    <scope>NUCLEOTIDE SEQUENCE</scope>
    <source>
        <strain evidence="1">Expedition CK06-06</strain>
    </source>
</reference>
<name>X1SRH7_9ZZZZ</name>
<dbReference type="AlphaFoldDB" id="X1SRH7"/>